<feature type="compositionally biased region" description="Polar residues" evidence="1">
    <location>
        <begin position="201"/>
        <end position="211"/>
    </location>
</feature>
<evidence type="ECO:0000313" key="3">
    <source>
        <dbReference type="Proteomes" id="UP000277580"/>
    </source>
</evidence>
<proteinExistence type="predicted"/>
<evidence type="ECO:0000256" key="1">
    <source>
        <dbReference type="SAM" id="MobiDB-lite"/>
    </source>
</evidence>
<evidence type="ECO:0000313" key="2">
    <source>
        <dbReference type="EMBL" id="RPB10745.1"/>
    </source>
</evidence>
<protein>
    <submittedName>
        <fullName evidence="2">Uncharacterized protein</fullName>
    </submittedName>
</protein>
<dbReference type="InParanoid" id="A0A3N4KYB7"/>
<organism evidence="2 3">
    <name type="scientific">Morchella conica CCBAS932</name>
    <dbReference type="NCBI Taxonomy" id="1392247"/>
    <lineage>
        <taxon>Eukaryota</taxon>
        <taxon>Fungi</taxon>
        <taxon>Dikarya</taxon>
        <taxon>Ascomycota</taxon>
        <taxon>Pezizomycotina</taxon>
        <taxon>Pezizomycetes</taxon>
        <taxon>Pezizales</taxon>
        <taxon>Morchellaceae</taxon>
        <taxon>Morchella</taxon>
    </lineage>
</organism>
<keyword evidence="3" id="KW-1185">Reference proteome</keyword>
<dbReference type="EMBL" id="ML119141">
    <property type="protein sequence ID" value="RPB10745.1"/>
    <property type="molecule type" value="Genomic_DNA"/>
</dbReference>
<dbReference type="OrthoDB" id="10476074at2759"/>
<feature type="region of interest" description="Disordered" evidence="1">
    <location>
        <begin position="192"/>
        <end position="211"/>
    </location>
</feature>
<gene>
    <name evidence="2" type="ORF">P167DRAFT_576086</name>
</gene>
<sequence length="211" mass="25124">MASLLMGYVFHHPYIFYQWIRHRTFPRFMVGMPRSRSNPWIADDCALVIIHLDALMIDLKAQIGCCKQELQSGRCEPPYGFQHGFDLQEAILHLKLELDVYRHLKYHLFHCNSIPLSEDSESDNEEVYHEEVEDDEMVEAEGDEEKGDNEEEAMRRWMMLKWTRRSTTIRVVITNRRTRKKVTRRKVTRRKVTRSSSHTTLTNSYYINVTQ</sequence>
<dbReference type="AlphaFoldDB" id="A0A3N4KYB7"/>
<accession>A0A3N4KYB7</accession>
<name>A0A3N4KYB7_9PEZI</name>
<feature type="region of interest" description="Disordered" evidence="1">
    <location>
        <begin position="131"/>
        <end position="150"/>
    </location>
</feature>
<dbReference type="Proteomes" id="UP000277580">
    <property type="component" value="Unassembled WGS sequence"/>
</dbReference>
<reference evidence="2 3" key="1">
    <citation type="journal article" date="2018" name="Nat. Ecol. Evol.">
        <title>Pezizomycetes genomes reveal the molecular basis of ectomycorrhizal truffle lifestyle.</title>
        <authorList>
            <person name="Murat C."/>
            <person name="Payen T."/>
            <person name="Noel B."/>
            <person name="Kuo A."/>
            <person name="Morin E."/>
            <person name="Chen J."/>
            <person name="Kohler A."/>
            <person name="Krizsan K."/>
            <person name="Balestrini R."/>
            <person name="Da Silva C."/>
            <person name="Montanini B."/>
            <person name="Hainaut M."/>
            <person name="Levati E."/>
            <person name="Barry K.W."/>
            <person name="Belfiori B."/>
            <person name="Cichocki N."/>
            <person name="Clum A."/>
            <person name="Dockter R.B."/>
            <person name="Fauchery L."/>
            <person name="Guy J."/>
            <person name="Iotti M."/>
            <person name="Le Tacon F."/>
            <person name="Lindquist E.A."/>
            <person name="Lipzen A."/>
            <person name="Malagnac F."/>
            <person name="Mello A."/>
            <person name="Molinier V."/>
            <person name="Miyauchi S."/>
            <person name="Poulain J."/>
            <person name="Riccioni C."/>
            <person name="Rubini A."/>
            <person name="Sitrit Y."/>
            <person name="Splivallo R."/>
            <person name="Traeger S."/>
            <person name="Wang M."/>
            <person name="Zifcakova L."/>
            <person name="Wipf D."/>
            <person name="Zambonelli A."/>
            <person name="Paolocci F."/>
            <person name="Nowrousian M."/>
            <person name="Ottonello S."/>
            <person name="Baldrian P."/>
            <person name="Spatafora J.W."/>
            <person name="Henrissat B."/>
            <person name="Nagy L.G."/>
            <person name="Aury J.M."/>
            <person name="Wincker P."/>
            <person name="Grigoriev I.V."/>
            <person name="Bonfante P."/>
            <person name="Martin F.M."/>
        </authorList>
    </citation>
    <scope>NUCLEOTIDE SEQUENCE [LARGE SCALE GENOMIC DNA]</scope>
    <source>
        <strain evidence="2 3">CCBAS932</strain>
    </source>
</reference>